<keyword evidence="4 8" id="KW-1133">Transmembrane helix</keyword>
<evidence type="ECO:0000313" key="10">
    <source>
        <dbReference type="EMBL" id="KAK0394416.1"/>
    </source>
</evidence>
<feature type="transmembrane region" description="Helical" evidence="8">
    <location>
        <begin position="252"/>
        <end position="278"/>
    </location>
</feature>
<feature type="domain" description="Potassium channel" evidence="9">
    <location>
        <begin position="124"/>
        <end position="177"/>
    </location>
</feature>
<protein>
    <recommendedName>
        <fullName evidence="9">Potassium channel domain-containing protein</fullName>
    </recommendedName>
</protein>
<dbReference type="GO" id="GO:0030322">
    <property type="term" value="P:stabilization of membrane potential"/>
    <property type="evidence" value="ECO:0007669"/>
    <property type="project" value="TreeGrafter"/>
</dbReference>
<dbReference type="Proteomes" id="UP001175271">
    <property type="component" value="Unassembled WGS sequence"/>
</dbReference>
<evidence type="ECO:0000259" key="9">
    <source>
        <dbReference type="Pfam" id="PF07885"/>
    </source>
</evidence>
<keyword evidence="7" id="KW-0407">Ion channel</keyword>
<name>A0AA39GVT3_9BILA</name>
<keyword evidence="6 8" id="KW-0472">Membrane</keyword>
<dbReference type="GO" id="GO:0015271">
    <property type="term" value="F:outward rectifier potassium channel activity"/>
    <property type="evidence" value="ECO:0007669"/>
    <property type="project" value="TreeGrafter"/>
</dbReference>
<feature type="transmembrane region" description="Helical" evidence="8">
    <location>
        <begin position="157"/>
        <end position="183"/>
    </location>
</feature>
<comment type="subcellular location">
    <subcellularLocation>
        <location evidence="1">Membrane</location>
        <topology evidence="1">Multi-pass membrane protein</topology>
    </subcellularLocation>
</comment>
<gene>
    <name evidence="10" type="ORF">QR680_000723</name>
</gene>
<sequence>MSIADRFRNRPQVGDIMDWVWKKFCRFYPIPLVALLVIYVVLGAAGFLCFESDHQENVVRKWHLNQAVNRRQQARQISTRIFNDTKNLLIIIDRDQTERVQGLLVNSLSQYEGHLDLHIPKRDEWDFLHSVNYAWSLLLTIGHGLKGPQTTGGQVLAFFYCIFGVPFFFGTIAIFVHELLLPLVRFKVDQTKKKIALVLLAALLYVIWILLIAVYLHSYALPKSFWESLYTATMSALTIQTPYFNKLPQYPAFAVLAGSTVSVVLALFVLLLIAGVYGEKSCHNRPVKMRDEAESPKSNDLPKFTVIVDEAGDSKLADMDDE</sequence>
<comment type="caution">
    <text evidence="10">The sequence shown here is derived from an EMBL/GenBank/DDBJ whole genome shotgun (WGS) entry which is preliminary data.</text>
</comment>
<reference evidence="10" key="1">
    <citation type="submission" date="2023-06" db="EMBL/GenBank/DDBJ databases">
        <title>Genomic analysis of the entomopathogenic nematode Steinernema hermaphroditum.</title>
        <authorList>
            <person name="Schwarz E.M."/>
            <person name="Heppert J.K."/>
            <person name="Baniya A."/>
            <person name="Schwartz H.T."/>
            <person name="Tan C.-H."/>
            <person name="Antoshechkin I."/>
            <person name="Sternberg P.W."/>
            <person name="Goodrich-Blair H."/>
            <person name="Dillman A.R."/>
        </authorList>
    </citation>
    <scope>NUCLEOTIDE SEQUENCE</scope>
    <source>
        <strain evidence="10">PS9179</strain>
        <tissue evidence="10">Whole animal</tissue>
    </source>
</reference>
<keyword evidence="2" id="KW-0813">Transport</keyword>
<dbReference type="InterPro" id="IPR003280">
    <property type="entry name" value="2pore_dom_K_chnl"/>
</dbReference>
<evidence type="ECO:0000256" key="4">
    <source>
        <dbReference type="ARBA" id="ARBA00022989"/>
    </source>
</evidence>
<evidence type="ECO:0000256" key="3">
    <source>
        <dbReference type="ARBA" id="ARBA00022692"/>
    </source>
</evidence>
<organism evidence="10 11">
    <name type="scientific">Steinernema hermaphroditum</name>
    <dbReference type="NCBI Taxonomy" id="289476"/>
    <lineage>
        <taxon>Eukaryota</taxon>
        <taxon>Metazoa</taxon>
        <taxon>Ecdysozoa</taxon>
        <taxon>Nematoda</taxon>
        <taxon>Chromadorea</taxon>
        <taxon>Rhabditida</taxon>
        <taxon>Tylenchina</taxon>
        <taxon>Panagrolaimomorpha</taxon>
        <taxon>Strongyloidoidea</taxon>
        <taxon>Steinernematidae</taxon>
        <taxon>Steinernema</taxon>
    </lineage>
</organism>
<dbReference type="Gene3D" id="1.10.287.70">
    <property type="match status" value="1"/>
</dbReference>
<keyword evidence="11" id="KW-1185">Reference proteome</keyword>
<dbReference type="SUPFAM" id="SSF81324">
    <property type="entry name" value="Voltage-gated potassium channels"/>
    <property type="match status" value="1"/>
</dbReference>
<dbReference type="AlphaFoldDB" id="A0AA39GVT3"/>
<dbReference type="EMBL" id="JAUCMV010000005">
    <property type="protein sequence ID" value="KAK0394416.1"/>
    <property type="molecule type" value="Genomic_DNA"/>
</dbReference>
<evidence type="ECO:0000256" key="8">
    <source>
        <dbReference type="SAM" id="Phobius"/>
    </source>
</evidence>
<dbReference type="PANTHER" id="PTHR11003:SF147">
    <property type="entry name" value="POTASSIUM CHANNEL DOMAIN-CONTAINING PROTEIN"/>
    <property type="match status" value="1"/>
</dbReference>
<evidence type="ECO:0000256" key="2">
    <source>
        <dbReference type="ARBA" id="ARBA00022448"/>
    </source>
</evidence>
<dbReference type="GO" id="GO:0005886">
    <property type="term" value="C:plasma membrane"/>
    <property type="evidence" value="ECO:0007669"/>
    <property type="project" value="TreeGrafter"/>
</dbReference>
<feature type="transmembrane region" description="Helical" evidence="8">
    <location>
        <begin position="195"/>
        <end position="216"/>
    </location>
</feature>
<dbReference type="PANTHER" id="PTHR11003">
    <property type="entry name" value="POTASSIUM CHANNEL, SUBFAMILY K"/>
    <property type="match status" value="1"/>
</dbReference>
<evidence type="ECO:0000256" key="6">
    <source>
        <dbReference type="ARBA" id="ARBA00023136"/>
    </source>
</evidence>
<keyword evidence="3 8" id="KW-0812">Transmembrane</keyword>
<proteinExistence type="predicted"/>
<feature type="transmembrane region" description="Helical" evidence="8">
    <location>
        <begin position="27"/>
        <end position="50"/>
    </location>
</feature>
<evidence type="ECO:0000256" key="7">
    <source>
        <dbReference type="ARBA" id="ARBA00023303"/>
    </source>
</evidence>
<accession>A0AA39GVT3</accession>
<dbReference type="GO" id="GO:0022841">
    <property type="term" value="F:potassium ion leak channel activity"/>
    <property type="evidence" value="ECO:0007669"/>
    <property type="project" value="TreeGrafter"/>
</dbReference>
<dbReference type="InterPro" id="IPR013099">
    <property type="entry name" value="K_chnl_dom"/>
</dbReference>
<keyword evidence="5" id="KW-0406">Ion transport</keyword>
<dbReference type="Pfam" id="PF07885">
    <property type="entry name" value="Ion_trans_2"/>
    <property type="match status" value="1"/>
</dbReference>
<evidence type="ECO:0000256" key="5">
    <source>
        <dbReference type="ARBA" id="ARBA00023065"/>
    </source>
</evidence>
<evidence type="ECO:0000256" key="1">
    <source>
        <dbReference type="ARBA" id="ARBA00004141"/>
    </source>
</evidence>
<evidence type="ECO:0000313" key="11">
    <source>
        <dbReference type="Proteomes" id="UP001175271"/>
    </source>
</evidence>